<evidence type="ECO:0000259" key="3">
    <source>
        <dbReference type="PROSITE" id="PS50222"/>
    </source>
</evidence>
<feature type="transmembrane region" description="Helical" evidence="2">
    <location>
        <begin position="70"/>
        <end position="93"/>
    </location>
</feature>
<dbReference type="CTD" id="9813"/>
<dbReference type="AlphaFoldDB" id="A0A6J2DJB9"/>
<evidence type="ECO:0000256" key="1">
    <source>
        <dbReference type="SAM" id="MobiDB-lite"/>
    </source>
</evidence>
<feature type="domain" description="EF-hand" evidence="3">
    <location>
        <begin position="404"/>
        <end position="439"/>
    </location>
</feature>
<dbReference type="RefSeq" id="XP_027454408.2">
    <property type="nucleotide sequence ID" value="XM_027598607.2"/>
</dbReference>
<keyword evidence="2" id="KW-1133">Transmembrane helix</keyword>
<proteinExistence type="predicted"/>
<dbReference type="Proteomes" id="UP000515165">
    <property type="component" value="Chromosome 4"/>
</dbReference>
<evidence type="ECO:0000256" key="2">
    <source>
        <dbReference type="SAM" id="Phobius"/>
    </source>
</evidence>
<dbReference type="InterPro" id="IPR042352">
    <property type="entry name" value="EFCAB14"/>
</dbReference>
<protein>
    <submittedName>
        <fullName evidence="5">EF-hand calcium-binding domain-containing protein 14 isoform X1</fullName>
    </submittedName>
</protein>
<dbReference type="PANTHER" id="PTHR15717:SF2">
    <property type="entry name" value="EF-HAND CALCIUM-BINDING DOMAIN-CONTAINING PROTEIN 14"/>
    <property type="match status" value="1"/>
</dbReference>
<feature type="region of interest" description="Disordered" evidence="1">
    <location>
        <begin position="1"/>
        <end position="48"/>
    </location>
</feature>
<accession>A0A6J2DJB9</accession>
<sequence>MKKRKELNALIGLAGDSRRKKPKKGSGHRLLRTEPPDSDSESSSEEEEEFGLVENRSRFVKGDYLRCCKICYPLCAFVILAACVVACVGLVWMQVALKEDLDALKEKFRTMESNQKSSFQEIPKLNEELLSEQKQLEKIESGELGLNKVWINITEMNKQISLLTSAVNHLKANVKSAADLISLPATVEGLQKSVATIGNTLNSVHLAVEAIQKTVDEHKKTIESLQSDMNWHFLKETSGSNQIIPSPSATSDFDNKTHSENLKQDILYLHNSLEEVNSALVGYQRQNDLKLEGMNETVSNLTQRVNLIETDLVAVSKVEKQANLSLSMKEDSSDSQVSKLREKLQLISALTNKPESNRPPDTTDKEQVQSFTSKPSALPKFPQSLGDQTEKAVQLRPIALPGISSIKDLQDLFHKTGQDMDGKLTYQEIWNSLGSAVPELETLRAFDSDGDGRYSFLELRVALGV</sequence>
<evidence type="ECO:0000313" key="5">
    <source>
        <dbReference type="RefSeq" id="XP_027454408.2"/>
    </source>
</evidence>
<keyword evidence="2" id="KW-0812">Transmembrane</keyword>
<dbReference type="GeneID" id="113924613"/>
<feature type="region of interest" description="Disordered" evidence="1">
    <location>
        <begin position="350"/>
        <end position="386"/>
    </location>
</feature>
<keyword evidence="2" id="KW-0472">Membrane</keyword>
<feature type="compositionally biased region" description="Basic residues" evidence="1">
    <location>
        <begin position="18"/>
        <end position="30"/>
    </location>
</feature>
<dbReference type="InterPro" id="IPR002048">
    <property type="entry name" value="EF_hand_dom"/>
</dbReference>
<reference evidence="5" key="1">
    <citation type="submission" date="2025-08" db="UniProtKB">
        <authorList>
            <consortium name="RefSeq"/>
        </authorList>
    </citation>
    <scope>IDENTIFICATION</scope>
    <source>
        <tissue evidence="5">Blood</tissue>
    </source>
</reference>
<organism evidence="4 5">
    <name type="scientific">Zalophus californianus</name>
    <name type="common">California sealion</name>
    <dbReference type="NCBI Taxonomy" id="9704"/>
    <lineage>
        <taxon>Eukaryota</taxon>
        <taxon>Metazoa</taxon>
        <taxon>Chordata</taxon>
        <taxon>Craniata</taxon>
        <taxon>Vertebrata</taxon>
        <taxon>Euteleostomi</taxon>
        <taxon>Mammalia</taxon>
        <taxon>Eutheria</taxon>
        <taxon>Laurasiatheria</taxon>
        <taxon>Carnivora</taxon>
        <taxon>Caniformia</taxon>
        <taxon>Pinnipedia</taxon>
        <taxon>Otariidae</taxon>
        <taxon>Zalophus</taxon>
    </lineage>
</organism>
<dbReference type="SUPFAM" id="SSF47473">
    <property type="entry name" value="EF-hand"/>
    <property type="match status" value="1"/>
</dbReference>
<keyword evidence="4" id="KW-1185">Reference proteome</keyword>
<dbReference type="OrthoDB" id="10009315at2759"/>
<dbReference type="InterPro" id="IPR011992">
    <property type="entry name" value="EF-hand-dom_pair"/>
</dbReference>
<feature type="compositionally biased region" description="Basic and acidic residues" evidence="1">
    <location>
        <begin position="355"/>
        <end position="367"/>
    </location>
</feature>
<dbReference type="PROSITE" id="PS50222">
    <property type="entry name" value="EF_HAND_2"/>
    <property type="match status" value="1"/>
</dbReference>
<dbReference type="GO" id="GO:0005509">
    <property type="term" value="F:calcium ion binding"/>
    <property type="evidence" value="ECO:0007669"/>
    <property type="project" value="InterPro"/>
</dbReference>
<dbReference type="Gene3D" id="1.10.238.10">
    <property type="entry name" value="EF-hand"/>
    <property type="match status" value="1"/>
</dbReference>
<evidence type="ECO:0000313" key="4">
    <source>
        <dbReference type="Proteomes" id="UP000515165"/>
    </source>
</evidence>
<dbReference type="PANTHER" id="PTHR15717">
    <property type="entry name" value="PROTEIN KIAA0494"/>
    <property type="match status" value="1"/>
</dbReference>
<feature type="compositionally biased region" description="Acidic residues" evidence="1">
    <location>
        <begin position="36"/>
        <end position="48"/>
    </location>
</feature>
<gene>
    <name evidence="5" type="primary">EFCAB14</name>
</gene>
<dbReference type="Gene3D" id="1.10.287.1490">
    <property type="match status" value="1"/>
</dbReference>
<dbReference type="KEGG" id="zca:113924613"/>
<name>A0A6J2DJB9_ZALCA</name>